<name>A0ABR2HI25_9EUKA</name>
<evidence type="ECO:0000313" key="4">
    <source>
        <dbReference type="Proteomes" id="UP001470230"/>
    </source>
</evidence>
<dbReference type="Gene3D" id="3.30.450.200">
    <property type="match status" value="1"/>
</dbReference>
<dbReference type="InterPro" id="IPR037516">
    <property type="entry name" value="Tripartite_DENN"/>
</dbReference>
<feature type="domain" description="UDENN" evidence="2">
    <location>
        <begin position="44"/>
        <end position="818"/>
    </location>
</feature>
<dbReference type="Gene3D" id="3.40.50.11500">
    <property type="match status" value="1"/>
</dbReference>
<evidence type="ECO:0000313" key="3">
    <source>
        <dbReference type="EMBL" id="KAK8847161.1"/>
    </source>
</evidence>
<evidence type="ECO:0000259" key="2">
    <source>
        <dbReference type="PROSITE" id="PS50211"/>
    </source>
</evidence>
<sequence length="848" mass="95214">MSNKIDYDYAKFESSMEKKISNRKMLGNISSSQSVSELGLMDQFFLFGISPNKEKNPVPTIMAAFPPFRQSAIPVENVLSLSMPHWDFSNQNSKSKSTSIFSSSCDNGIVDEFVFQFNAGETKMYGVCSHIQPSKAIRNSTLPFFATESTKKNIFCMCLITKLPIFNAHFTFLNYLASLSAGTILKQINSPENTFESKYETDYRVEHVIQNDTLIEGLEMTGTFGQILGITIPDEFQSKVFDYYSKTMYSSPFKLAPTYNIRFPPPTTAEQRLISWASLDTLFSVLSVRDIVELLAALILDAQVLIVGSSMQEVSMTVYGLYALLTPFKYCGIVMPIIPNNDHYLDLLSSPTPFIFGMPNIPKLKKMSFLESTYIVNVDKHKMPPVNYFPKYPSYASVVRKVAEIVASKDNTAFKPEDELFEINKGIKERSRSAIIAVNTIPGTRQIRIKPNFSPSGRKNYNTMSRVSINVNQNEKPANSMPSEKVESTNQSESLQKAETSGKADPFENLPKARPLQRAGNACPFKEVVDTGPLEKVENTNPSESFPKIRPLQRVGNTCPFKGIVETGPSEKVENTNPSESFPKASTSEKADPFENLPKVKPLQRAGDACPFKEAMKTGTSEKVVNSEPSENLTKSDTSEKVDDKKEEDKKGETMVQFPNFNTISAGPIRRRNTCMHIKFASTVQEPTPDPDASSNQPLSDFPTFKKPAVASDQASDVNPYKFPPDLTKKLGHKITLSKDSIDKIYDALHEPLESIFTDMLNCYFVTNSLENITIFNQSLFLASTKQEDLKFYEFLLESQTFQDYVETKLNEFTEDKSKITGQRRKSTFGPKTKRRVSTVKKPFDSEL</sequence>
<feature type="compositionally biased region" description="Polar residues" evidence="1">
    <location>
        <begin position="618"/>
        <end position="633"/>
    </location>
</feature>
<accession>A0ABR2HI25</accession>
<feature type="compositionally biased region" description="Basic residues" evidence="1">
    <location>
        <begin position="822"/>
        <end position="839"/>
    </location>
</feature>
<feature type="compositionally biased region" description="Polar residues" evidence="1">
    <location>
        <begin position="473"/>
        <end position="499"/>
    </location>
</feature>
<dbReference type="InterPro" id="IPR001194">
    <property type="entry name" value="cDENN_dom"/>
</dbReference>
<proteinExistence type="predicted"/>
<reference evidence="3 4" key="1">
    <citation type="submission" date="2024-04" db="EMBL/GenBank/DDBJ databases">
        <title>Tritrichomonas musculus Genome.</title>
        <authorList>
            <person name="Alves-Ferreira E."/>
            <person name="Grigg M."/>
            <person name="Lorenzi H."/>
            <person name="Galac M."/>
        </authorList>
    </citation>
    <scope>NUCLEOTIDE SEQUENCE [LARGE SCALE GENOMIC DNA]</scope>
    <source>
        <strain evidence="3 4">EAF2021</strain>
    </source>
</reference>
<feature type="compositionally biased region" description="Basic and acidic residues" evidence="1">
    <location>
        <begin position="637"/>
        <end position="652"/>
    </location>
</feature>
<feature type="region of interest" description="Disordered" evidence="1">
    <location>
        <begin position="566"/>
        <end position="652"/>
    </location>
</feature>
<keyword evidence="4" id="KW-1185">Reference proteome</keyword>
<comment type="caution">
    <text evidence="3">The sequence shown here is derived from an EMBL/GenBank/DDBJ whole genome shotgun (WGS) entry which is preliminary data.</text>
</comment>
<dbReference type="SMART" id="SM00799">
    <property type="entry name" value="DENN"/>
    <property type="match status" value="1"/>
</dbReference>
<dbReference type="Pfam" id="PF02141">
    <property type="entry name" value="DENN"/>
    <property type="match status" value="1"/>
</dbReference>
<dbReference type="InterPro" id="IPR043153">
    <property type="entry name" value="DENN_C"/>
</dbReference>
<gene>
    <name evidence="3" type="ORF">M9Y10_019744</name>
</gene>
<dbReference type="PANTHER" id="PTHR15288:SF0">
    <property type="entry name" value="UDENN DOMAIN-CONTAINING PROTEIN"/>
    <property type="match status" value="1"/>
</dbReference>
<dbReference type="InterPro" id="IPR051942">
    <property type="entry name" value="DENN_domain_containing_2"/>
</dbReference>
<dbReference type="Proteomes" id="UP001470230">
    <property type="component" value="Unassembled WGS sequence"/>
</dbReference>
<dbReference type="PROSITE" id="PS50211">
    <property type="entry name" value="DENN"/>
    <property type="match status" value="1"/>
</dbReference>
<organism evidence="3 4">
    <name type="scientific">Tritrichomonas musculus</name>
    <dbReference type="NCBI Taxonomy" id="1915356"/>
    <lineage>
        <taxon>Eukaryota</taxon>
        <taxon>Metamonada</taxon>
        <taxon>Parabasalia</taxon>
        <taxon>Tritrichomonadida</taxon>
        <taxon>Tritrichomonadidae</taxon>
        <taxon>Tritrichomonas</taxon>
    </lineage>
</organism>
<feature type="compositionally biased region" description="Polar residues" evidence="1">
    <location>
        <begin position="575"/>
        <end position="586"/>
    </location>
</feature>
<feature type="region of interest" description="Disordered" evidence="1">
    <location>
        <begin position="820"/>
        <end position="848"/>
    </location>
</feature>
<dbReference type="PANTHER" id="PTHR15288">
    <property type="entry name" value="DENN DOMAIN-CONTAINING PROTEIN 2"/>
    <property type="match status" value="1"/>
</dbReference>
<protein>
    <recommendedName>
        <fullName evidence="2">UDENN domain-containing protein</fullName>
    </recommendedName>
</protein>
<evidence type="ECO:0000256" key="1">
    <source>
        <dbReference type="SAM" id="MobiDB-lite"/>
    </source>
</evidence>
<feature type="region of interest" description="Disordered" evidence="1">
    <location>
        <begin position="473"/>
        <end position="509"/>
    </location>
</feature>
<dbReference type="EMBL" id="JAPFFF010000028">
    <property type="protein sequence ID" value="KAK8847161.1"/>
    <property type="molecule type" value="Genomic_DNA"/>
</dbReference>